<keyword evidence="1" id="KW-0812">Transmembrane</keyword>
<evidence type="ECO:0000313" key="3">
    <source>
        <dbReference type="Proteomes" id="UP000324065"/>
    </source>
</evidence>
<feature type="transmembrane region" description="Helical" evidence="1">
    <location>
        <begin position="38"/>
        <end position="55"/>
    </location>
</feature>
<keyword evidence="2" id="KW-0966">Cell projection</keyword>
<comment type="caution">
    <text evidence="2">The sequence shown here is derived from an EMBL/GenBank/DDBJ whole genome shotgun (WGS) entry which is preliminary data.</text>
</comment>
<protein>
    <submittedName>
        <fullName evidence="2">Flagellar motor protein MotA</fullName>
    </submittedName>
</protein>
<keyword evidence="3" id="KW-1185">Reference proteome</keyword>
<organism evidence="2 3">
    <name type="scientific">Roseospira marina</name>
    <dbReference type="NCBI Taxonomy" id="140057"/>
    <lineage>
        <taxon>Bacteria</taxon>
        <taxon>Pseudomonadati</taxon>
        <taxon>Pseudomonadota</taxon>
        <taxon>Alphaproteobacteria</taxon>
        <taxon>Rhodospirillales</taxon>
        <taxon>Rhodospirillaceae</taxon>
        <taxon>Roseospira</taxon>
    </lineage>
</organism>
<dbReference type="RefSeq" id="WP_150060409.1">
    <property type="nucleotide sequence ID" value="NZ_JACHII010000001.1"/>
</dbReference>
<dbReference type="Proteomes" id="UP000324065">
    <property type="component" value="Unassembled WGS sequence"/>
</dbReference>
<keyword evidence="2" id="KW-0282">Flagellum</keyword>
<sequence>MTRPRRFLTRMVLFVAMVAIVAAVLFPALASAFMANPALNGLIVFVVLFGIGHNFRQVLRLGPEVDWVERFRAGEVGLTQEQVPPLLGGMAQMLTEHKEKSVGRGRFSISAPALRSLMDGLASRLDESRDLARYVMGLSIFLGLLGTFWGLLETVGSIGGVIRDLTIAGDNAQAVFDDLKAGLEAPLAGMGTAFSSSLLGLAGSLILGFLDLQSSRAQNTFLNDLEEWLSSLTRLSSGGSLGEVEGGGSVPAYIQALLEQTADSLDELQRTIARGEEGRVATQIQMRSLVDTLGTLAEQMRTEQAVLLRLAESHADLRPLMQRLVETAEHRPDTGVDETTRGHIRNMDAAVTYMANELASSREQTVKELRAEIKLLARTIAAAAGMSDPPPSHRPGG</sequence>
<reference evidence="2 3" key="1">
    <citation type="submission" date="2019-09" db="EMBL/GenBank/DDBJ databases">
        <title>Genome sequence of Roseospira marina, one of the more divergent members of the non-sulfur purple photosynthetic bacterial family, the Rhodospirillaceae.</title>
        <authorList>
            <person name="Meyer T."/>
            <person name="Kyndt J."/>
        </authorList>
    </citation>
    <scope>NUCLEOTIDE SEQUENCE [LARGE SCALE GENOMIC DNA]</scope>
    <source>
        <strain evidence="2 3">DSM 15113</strain>
    </source>
</reference>
<dbReference type="OrthoDB" id="9794540at2"/>
<dbReference type="EMBL" id="VWPJ01000001">
    <property type="protein sequence ID" value="KAA5607271.1"/>
    <property type="molecule type" value="Genomic_DNA"/>
</dbReference>
<gene>
    <name evidence="2" type="ORF">F1188_00420</name>
</gene>
<keyword evidence="1" id="KW-1133">Transmembrane helix</keyword>
<keyword evidence="2" id="KW-0969">Cilium</keyword>
<name>A0A5M6IG28_9PROT</name>
<proteinExistence type="predicted"/>
<feature type="transmembrane region" description="Helical" evidence="1">
    <location>
        <begin position="12"/>
        <end position="32"/>
    </location>
</feature>
<feature type="transmembrane region" description="Helical" evidence="1">
    <location>
        <begin position="187"/>
        <end position="210"/>
    </location>
</feature>
<keyword evidence="1" id="KW-0472">Membrane</keyword>
<feature type="transmembrane region" description="Helical" evidence="1">
    <location>
        <begin position="131"/>
        <end position="152"/>
    </location>
</feature>
<evidence type="ECO:0000256" key="1">
    <source>
        <dbReference type="SAM" id="Phobius"/>
    </source>
</evidence>
<dbReference type="AlphaFoldDB" id="A0A5M6IG28"/>
<evidence type="ECO:0000313" key="2">
    <source>
        <dbReference type="EMBL" id="KAA5607271.1"/>
    </source>
</evidence>
<accession>A0A5M6IG28</accession>